<organism evidence="2 3">
    <name type="scientific">Hipposideros armiger</name>
    <name type="common">Great Himalayan leaf-nosed bat</name>
    <dbReference type="NCBI Taxonomy" id="186990"/>
    <lineage>
        <taxon>Eukaryota</taxon>
        <taxon>Metazoa</taxon>
        <taxon>Chordata</taxon>
        <taxon>Craniata</taxon>
        <taxon>Vertebrata</taxon>
        <taxon>Euteleostomi</taxon>
        <taxon>Mammalia</taxon>
        <taxon>Eutheria</taxon>
        <taxon>Laurasiatheria</taxon>
        <taxon>Chiroptera</taxon>
        <taxon>Yinpterochiroptera</taxon>
        <taxon>Rhinolophoidea</taxon>
        <taxon>Hipposideridae</taxon>
        <taxon>Hipposideros</taxon>
    </lineage>
</organism>
<gene>
    <name evidence="3" type="primary">LOC109380239</name>
</gene>
<name>A0A8B7QWT4_HIPAR</name>
<feature type="compositionally biased region" description="Basic and acidic residues" evidence="1">
    <location>
        <begin position="31"/>
        <end position="42"/>
    </location>
</feature>
<feature type="region of interest" description="Disordered" evidence="1">
    <location>
        <begin position="126"/>
        <end position="175"/>
    </location>
</feature>
<dbReference type="RefSeq" id="XP_019493146.1">
    <property type="nucleotide sequence ID" value="XM_019637601.1"/>
</dbReference>
<accession>A0A8B7QWT4</accession>
<reference evidence="3" key="1">
    <citation type="submission" date="2025-08" db="UniProtKB">
        <authorList>
            <consortium name="RefSeq"/>
        </authorList>
    </citation>
    <scope>IDENTIFICATION</scope>
    <source>
        <tissue evidence="3">Muscle</tissue>
    </source>
</reference>
<evidence type="ECO:0000313" key="3">
    <source>
        <dbReference type="RefSeq" id="XP_019493146.1"/>
    </source>
</evidence>
<feature type="region of interest" description="Disordered" evidence="1">
    <location>
        <begin position="1"/>
        <end position="104"/>
    </location>
</feature>
<proteinExistence type="predicted"/>
<protein>
    <submittedName>
        <fullName evidence="3">Uncharacterized protein LOC109380239</fullName>
    </submittedName>
</protein>
<dbReference type="GeneID" id="109380239"/>
<dbReference type="KEGG" id="hai:109380239"/>
<dbReference type="Proteomes" id="UP000694851">
    <property type="component" value="Unplaced"/>
</dbReference>
<evidence type="ECO:0000313" key="2">
    <source>
        <dbReference type="Proteomes" id="UP000694851"/>
    </source>
</evidence>
<keyword evidence="2" id="KW-1185">Reference proteome</keyword>
<dbReference type="AlphaFoldDB" id="A0A8B7QWT4"/>
<evidence type="ECO:0000256" key="1">
    <source>
        <dbReference type="SAM" id="MobiDB-lite"/>
    </source>
</evidence>
<sequence length="175" mass="17876">MKGSCPGPSAQVHPGDLACTSPRGGSQALRGEVHSEEVRTSPEGRSSPRPLSQNPGHRAEGAPLRVPDARAQSPPALASMGFPFRATGAGRDQSPVPLGCPLGATRERQGMHVSTEGGVRGALFAVPRPPQRPHVGAAGSGGNPCEAPPREPVSAWRGRGRAEAPPSGRSPSGEV</sequence>